<name>A0ABX1QRD5_9FLAO</name>
<evidence type="ECO:0008006" key="4">
    <source>
        <dbReference type="Google" id="ProtNLM"/>
    </source>
</evidence>
<evidence type="ECO:0000313" key="3">
    <source>
        <dbReference type="Proteomes" id="UP000767947"/>
    </source>
</evidence>
<dbReference type="Proteomes" id="UP000767947">
    <property type="component" value="Unassembled WGS sequence"/>
</dbReference>
<reference evidence="2 3" key="1">
    <citation type="submission" date="2020-02" db="EMBL/GenBank/DDBJ databases">
        <title>Flavobacterium sp. genome.</title>
        <authorList>
            <person name="Jung H.S."/>
            <person name="Baek J.H."/>
            <person name="Jeon C.O."/>
        </authorList>
    </citation>
    <scope>NUCLEOTIDE SEQUENCE [LARGE SCALE GENOMIC DNA]</scope>
    <source>
        <strain evidence="2 3">SE-s27</strain>
    </source>
</reference>
<protein>
    <recommendedName>
        <fullName evidence="4">S1/P1 Nuclease</fullName>
    </recommendedName>
</protein>
<accession>A0ABX1QRD5</accession>
<feature type="chain" id="PRO_5047386579" description="S1/P1 Nuclease" evidence="1">
    <location>
        <begin position="28"/>
        <end position="253"/>
    </location>
</feature>
<proteinExistence type="predicted"/>
<gene>
    <name evidence="2" type="ORF">G6042_06125</name>
</gene>
<evidence type="ECO:0000256" key="1">
    <source>
        <dbReference type="SAM" id="SignalP"/>
    </source>
</evidence>
<comment type="caution">
    <text evidence="2">The sequence shown here is derived from an EMBL/GenBank/DDBJ whole genome shotgun (WGS) entry which is preliminary data.</text>
</comment>
<keyword evidence="3" id="KW-1185">Reference proteome</keyword>
<dbReference type="EMBL" id="JAAMPT010000204">
    <property type="protein sequence ID" value="NMH24842.1"/>
    <property type="molecule type" value="Genomic_DNA"/>
</dbReference>
<feature type="signal peptide" evidence="1">
    <location>
        <begin position="1"/>
        <end position="27"/>
    </location>
</feature>
<sequence>MKTKKLSFKNSLLVVMLFMFSCATTFAQDAMFYVEQYWVKPSKQEDFVTARKAILAEFEKHKFPFSSSFSHLSDGSSLSISRIKNYADLDTNPYKEFSEKIGAAKFAKLSEDYNKCLSSETNFMLHYIADLSYTPKGETYEGYNFAEIRFIHVPPGDGKKIYDAIKSIKESFVKQGAVANFTIYKSGLGCPTEYYAIVLSQKNRESLSKMLNDNSKVIGDDVKTAIKKLYEMGSKIEYLYSWHKEDLSYKVKK</sequence>
<dbReference type="RefSeq" id="WP_169523423.1">
    <property type="nucleotide sequence ID" value="NZ_JAAMPT010000204.1"/>
</dbReference>
<keyword evidence="1" id="KW-0732">Signal</keyword>
<evidence type="ECO:0000313" key="2">
    <source>
        <dbReference type="EMBL" id="NMH24842.1"/>
    </source>
</evidence>
<organism evidence="2 3">
    <name type="scientific">Flavobacterium solisilvae</name>
    <dbReference type="NCBI Taxonomy" id="1852019"/>
    <lineage>
        <taxon>Bacteria</taxon>
        <taxon>Pseudomonadati</taxon>
        <taxon>Bacteroidota</taxon>
        <taxon>Flavobacteriia</taxon>
        <taxon>Flavobacteriales</taxon>
        <taxon>Flavobacteriaceae</taxon>
        <taxon>Flavobacterium</taxon>
    </lineage>
</organism>
<dbReference type="PROSITE" id="PS51257">
    <property type="entry name" value="PROKAR_LIPOPROTEIN"/>
    <property type="match status" value="1"/>
</dbReference>